<feature type="region of interest" description="Disordered" evidence="12">
    <location>
        <begin position="444"/>
        <end position="624"/>
    </location>
</feature>
<dbReference type="InterPro" id="IPR012334">
    <property type="entry name" value="Pectin_lyas_fold"/>
</dbReference>
<reference evidence="15" key="1">
    <citation type="submission" date="2013-01" db="EMBL/GenBank/DDBJ databases">
        <title>Draft Genome Sequence of a Mulberry Tree, Morus notabilis C.K. Schneid.</title>
        <authorList>
            <person name="He N."/>
            <person name="Zhao S."/>
        </authorList>
    </citation>
    <scope>NUCLEOTIDE SEQUENCE</scope>
</reference>
<keyword evidence="9" id="KW-0961">Cell wall biogenesis/degradation</keyword>
<evidence type="ECO:0000256" key="10">
    <source>
        <dbReference type="ARBA" id="ARBA00034074"/>
    </source>
</evidence>
<dbReference type="GO" id="GO:0004650">
    <property type="term" value="F:polygalacturonase activity"/>
    <property type="evidence" value="ECO:0007669"/>
    <property type="project" value="UniProtKB-EC"/>
</dbReference>
<evidence type="ECO:0000256" key="7">
    <source>
        <dbReference type="ARBA" id="ARBA00022801"/>
    </source>
</evidence>
<dbReference type="SUPFAM" id="SSF51126">
    <property type="entry name" value="Pectin lyase-like"/>
    <property type="match status" value="2"/>
</dbReference>
<dbReference type="GO" id="GO:0010047">
    <property type="term" value="P:fruit dehiscence"/>
    <property type="evidence" value="ECO:0007669"/>
    <property type="project" value="UniProtKB-ARBA"/>
</dbReference>
<keyword evidence="7 11" id="KW-0378">Hydrolase</keyword>
<name>W9QRN9_9ROSA</name>
<dbReference type="InterPro" id="IPR000743">
    <property type="entry name" value="Glyco_hydro_28"/>
</dbReference>
<dbReference type="Pfam" id="PF00295">
    <property type="entry name" value="Glyco_hydro_28"/>
    <property type="match status" value="2"/>
</dbReference>
<evidence type="ECO:0000256" key="12">
    <source>
        <dbReference type="SAM" id="MobiDB-lite"/>
    </source>
</evidence>
<evidence type="ECO:0000256" key="9">
    <source>
        <dbReference type="ARBA" id="ARBA00023316"/>
    </source>
</evidence>
<dbReference type="EMBL" id="KE343603">
    <property type="protein sequence ID" value="EXB37084.1"/>
    <property type="molecule type" value="Genomic_DNA"/>
</dbReference>
<dbReference type="GO" id="GO:0009830">
    <property type="term" value="P:cell wall modification involved in abscission"/>
    <property type="evidence" value="ECO:0007669"/>
    <property type="project" value="UniProtKB-ARBA"/>
</dbReference>
<feature type="chain" id="PRO_5004928018" description="endo-polygalacturonase" evidence="13">
    <location>
        <begin position="23"/>
        <end position="993"/>
    </location>
</feature>
<dbReference type="PANTHER" id="PTHR31375">
    <property type="match status" value="1"/>
</dbReference>
<protein>
    <recommendedName>
        <fullName evidence="3">endo-polygalacturonase</fullName>
        <ecNumber evidence="3">3.2.1.15</ecNumber>
    </recommendedName>
</protein>
<keyword evidence="5" id="KW-0964">Secreted</keyword>
<dbReference type="InterPro" id="IPR011050">
    <property type="entry name" value="Pectin_lyase_fold/virulence"/>
</dbReference>
<dbReference type="GO" id="GO:0005975">
    <property type="term" value="P:carbohydrate metabolic process"/>
    <property type="evidence" value="ECO:0007669"/>
    <property type="project" value="InterPro"/>
</dbReference>
<evidence type="ECO:0000256" key="3">
    <source>
        <dbReference type="ARBA" id="ARBA00012736"/>
    </source>
</evidence>
<evidence type="ECO:0000256" key="11">
    <source>
        <dbReference type="RuleBase" id="RU361169"/>
    </source>
</evidence>
<feature type="compositionally biased region" description="Polar residues" evidence="12">
    <location>
        <begin position="534"/>
        <end position="549"/>
    </location>
</feature>
<dbReference type="eggNOG" id="ENOG502QRJW">
    <property type="taxonomic scope" value="Eukaryota"/>
</dbReference>
<keyword evidence="6 13" id="KW-0732">Signal</keyword>
<keyword evidence="4" id="KW-0134">Cell wall</keyword>
<feature type="signal peptide" evidence="13">
    <location>
        <begin position="1"/>
        <end position="22"/>
    </location>
</feature>
<evidence type="ECO:0000313" key="15">
    <source>
        <dbReference type="Proteomes" id="UP000030645"/>
    </source>
</evidence>
<dbReference type="InterPro" id="IPR006626">
    <property type="entry name" value="PbH1"/>
</dbReference>
<dbReference type="Proteomes" id="UP000030645">
    <property type="component" value="Unassembled WGS sequence"/>
</dbReference>
<keyword evidence="15" id="KW-1185">Reference proteome</keyword>
<sequence length="993" mass="108604">MASRSSLIVSLIIFSFLGSCTGRFLENHPSSADHVDDLSTYTVDHHGHGDLKDYLFSSVARLFRFERSLIQEDEGTTIVNVNEFGANGDGTNDDTKAFEKAWEKACSSTGRTVLVVPQKRYIVKPITLEGPCKSNNLTVQIRGTIEISDNRSDYIYHHWLLFKSVQNLSVKGGGTLDGKGHMWWDHNCKFIKYQPCITKAPTALIFRECDNLVVWDLKVRNSPQMQVAFEKCNKVRASHLTVTAPGNAPNTDGIHITHSQDIEISNSDIGTGDDCISISSGTEKVRATDITCGPGHGISIGGLGEGAHVSDVIVDRAKFAHTSNGVRIKTWQGGSGIANNIKFLNIEMNNVYNPIIIDQNYCDRKNQCKEQYSAVQVRDVLYRNITGTSAKKVVVNFDCSRTFHCENIVLEDIDLRQHRGKHKLAEASCKNVELTEFGVVSPGCSHAHQGRKNDTTPPPVQPPVHDKGGKNDTAPPPVQHPGHDKGGKNDTAPPPVQPPGNNKGGKNDTAPPPVQPPGHDKRGKNNTAPPPVQQPGNDNNHIGNPTGSPVQRPRHHNNRRRHHHSHRRHHNNHRGGAPARPPVQQPVHDGNHKGGKNDTAPPVQQPGNDNGHKVGNPAQPPVQQSVFNVDDFGAKGNGKDDTETFNKAWERACSSKDAAFLVVPNKNYLVRPIRFGGPCKSILTVQIHGTIEASGDRSDYGEFGKRWLLFDAVDNLVVEGGGTLNGNGDVWWKHSCILHRSLPCIETPTALTFHKCENLAVRDLNIKNAQQMNVAFEHCNHVKASDLNVTAPGDSPNTDGIHVTHCQDIEIENCVIGTGDDCISIVSGSQNVRATNIICGPGHGISLGHGNSEAHVSDVIVRKSKFYGTTNGVRIKTWQGGSGNASNIKFIDIEMQRVRNPIIIDQNYCTDRQNPCKEQGSAVEVKDVLYQNITGTSTSDVAIRFDCSKSFACEGIVLRDVDLRRSEGDTAKAFCNNVDFTEIDGHVSPLCPH</sequence>
<evidence type="ECO:0000256" key="13">
    <source>
        <dbReference type="SAM" id="SignalP"/>
    </source>
</evidence>
<evidence type="ECO:0000256" key="5">
    <source>
        <dbReference type="ARBA" id="ARBA00022525"/>
    </source>
</evidence>
<comment type="catalytic activity">
    <reaction evidence="10">
        <text>(1,4-alpha-D-galacturonosyl)n+m + H2O = (1,4-alpha-D-galacturonosyl)n + (1,4-alpha-D-galacturonosyl)m.</text>
        <dbReference type="EC" id="3.2.1.15"/>
    </reaction>
</comment>
<evidence type="ECO:0000256" key="6">
    <source>
        <dbReference type="ARBA" id="ARBA00022729"/>
    </source>
</evidence>
<keyword evidence="8 11" id="KW-0326">Glycosidase</keyword>
<dbReference type="STRING" id="981085.W9QRN9"/>
<evidence type="ECO:0000256" key="2">
    <source>
        <dbReference type="ARBA" id="ARBA00008834"/>
    </source>
</evidence>
<dbReference type="EC" id="3.2.1.15" evidence="3"/>
<proteinExistence type="inferred from homology"/>
<evidence type="ECO:0000256" key="4">
    <source>
        <dbReference type="ARBA" id="ARBA00022512"/>
    </source>
</evidence>
<dbReference type="AlphaFoldDB" id="W9QRN9"/>
<dbReference type="GO" id="GO:0009901">
    <property type="term" value="P:anther dehiscence"/>
    <property type="evidence" value="ECO:0007669"/>
    <property type="project" value="UniProtKB-ARBA"/>
</dbReference>
<comment type="subcellular location">
    <subcellularLocation>
        <location evidence="1">Secreted</location>
        <location evidence="1">Cell wall</location>
    </subcellularLocation>
</comment>
<dbReference type="FunFam" id="2.160.20.10:FF:000028">
    <property type="entry name" value="Polygalacturonase QRT2"/>
    <property type="match status" value="2"/>
</dbReference>
<evidence type="ECO:0000313" key="14">
    <source>
        <dbReference type="EMBL" id="EXB37084.1"/>
    </source>
</evidence>
<organism evidence="14 15">
    <name type="scientific">Morus notabilis</name>
    <dbReference type="NCBI Taxonomy" id="981085"/>
    <lineage>
        <taxon>Eukaryota</taxon>
        <taxon>Viridiplantae</taxon>
        <taxon>Streptophyta</taxon>
        <taxon>Embryophyta</taxon>
        <taxon>Tracheophyta</taxon>
        <taxon>Spermatophyta</taxon>
        <taxon>Magnoliopsida</taxon>
        <taxon>eudicotyledons</taxon>
        <taxon>Gunneridae</taxon>
        <taxon>Pentapetalae</taxon>
        <taxon>rosids</taxon>
        <taxon>fabids</taxon>
        <taxon>Rosales</taxon>
        <taxon>Moraceae</taxon>
        <taxon>Moreae</taxon>
        <taxon>Morus</taxon>
    </lineage>
</organism>
<evidence type="ECO:0000256" key="1">
    <source>
        <dbReference type="ARBA" id="ARBA00004191"/>
    </source>
</evidence>
<dbReference type="SMART" id="SM00710">
    <property type="entry name" value="PbH1"/>
    <property type="match status" value="9"/>
</dbReference>
<accession>W9QRN9</accession>
<feature type="compositionally biased region" description="Basic residues" evidence="12">
    <location>
        <begin position="552"/>
        <end position="573"/>
    </location>
</feature>
<comment type="similarity">
    <text evidence="2 11">Belongs to the glycosyl hydrolase 28 family.</text>
</comment>
<dbReference type="Gene3D" id="2.160.20.10">
    <property type="entry name" value="Single-stranded right-handed beta-helix, Pectin lyase-like"/>
    <property type="match status" value="2"/>
</dbReference>
<evidence type="ECO:0000256" key="8">
    <source>
        <dbReference type="ARBA" id="ARBA00023295"/>
    </source>
</evidence>
<dbReference type="PROSITE" id="PS51257">
    <property type="entry name" value="PROKAR_LIPOPROTEIN"/>
    <property type="match status" value="1"/>
</dbReference>
<gene>
    <name evidence="14" type="ORF">L484_020875</name>
</gene>